<dbReference type="PROSITE" id="PS00523">
    <property type="entry name" value="SULFATASE_1"/>
    <property type="match status" value="1"/>
</dbReference>
<evidence type="ECO:0000313" key="8">
    <source>
        <dbReference type="Proteomes" id="UP000030185"/>
    </source>
</evidence>
<dbReference type="InterPro" id="IPR050738">
    <property type="entry name" value="Sulfatase"/>
</dbReference>
<comment type="caution">
    <text evidence="7">The sequence shown here is derived from an EMBL/GenBank/DDBJ whole genome shotgun (WGS) entry which is preliminary data.</text>
</comment>
<evidence type="ECO:0000313" key="7">
    <source>
        <dbReference type="EMBL" id="GAL85062.1"/>
    </source>
</evidence>
<dbReference type="eggNOG" id="COG3119">
    <property type="taxonomic scope" value="Bacteria"/>
</dbReference>
<feature type="chain" id="PRO_5001937289" description="Sulfatase N-terminal domain-containing protein" evidence="5">
    <location>
        <begin position="34"/>
        <end position="779"/>
    </location>
</feature>
<organism evidence="7 8">
    <name type="scientific">Sporocytophaga myxococcoides</name>
    <dbReference type="NCBI Taxonomy" id="153721"/>
    <lineage>
        <taxon>Bacteria</taxon>
        <taxon>Pseudomonadati</taxon>
        <taxon>Bacteroidota</taxon>
        <taxon>Cytophagia</taxon>
        <taxon>Cytophagales</taxon>
        <taxon>Cytophagaceae</taxon>
        <taxon>Sporocytophaga</taxon>
    </lineage>
</organism>
<dbReference type="RefSeq" id="WP_045463053.1">
    <property type="nucleotide sequence ID" value="NZ_BBLT01000004.1"/>
</dbReference>
<dbReference type="Proteomes" id="UP000030185">
    <property type="component" value="Unassembled WGS sequence"/>
</dbReference>
<dbReference type="Pfam" id="PF00884">
    <property type="entry name" value="Sulfatase"/>
    <property type="match status" value="1"/>
</dbReference>
<keyword evidence="5" id="KW-0732">Signal</keyword>
<reference evidence="7 8" key="1">
    <citation type="submission" date="2014-09" db="EMBL/GenBank/DDBJ databases">
        <title>Sporocytophaga myxococcoides PG-01 genome sequencing.</title>
        <authorList>
            <person name="Liu L."/>
            <person name="Gao P.J."/>
            <person name="Chen G.J."/>
            <person name="Wang L.S."/>
        </authorList>
    </citation>
    <scope>NUCLEOTIDE SEQUENCE [LARGE SCALE GENOMIC DNA]</scope>
    <source>
        <strain evidence="7 8">PG-01</strain>
    </source>
</reference>
<dbReference type="GO" id="GO:0004553">
    <property type="term" value="F:hydrolase activity, hydrolyzing O-glycosyl compounds"/>
    <property type="evidence" value="ECO:0007669"/>
    <property type="project" value="UniProtKB-ARBA"/>
</dbReference>
<dbReference type="AlphaFoldDB" id="A0A098LF31"/>
<evidence type="ECO:0000256" key="5">
    <source>
        <dbReference type="SAM" id="SignalP"/>
    </source>
</evidence>
<evidence type="ECO:0000256" key="1">
    <source>
        <dbReference type="ARBA" id="ARBA00008779"/>
    </source>
</evidence>
<evidence type="ECO:0000256" key="4">
    <source>
        <dbReference type="ARBA" id="ARBA00022837"/>
    </source>
</evidence>
<dbReference type="EMBL" id="BBLT01000004">
    <property type="protein sequence ID" value="GAL85062.1"/>
    <property type="molecule type" value="Genomic_DNA"/>
</dbReference>
<dbReference type="InterPro" id="IPR013320">
    <property type="entry name" value="ConA-like_dom_sf"/>
</dbReference>
<dbReference type="InterPro" id="IPR024607">
    <property type="entry name" value="Sulfatase_CS"/>
</dbReference>
<evidence type="ECO:0000259" key="6">
    <source>
        <dbReference type="Pfam" id="PF00884"/>
    </source>
</evidence>
<proteinExistence type="inferred from homology"/>
<dbReference type="PANTHER" id="PTHR42693">
    <property type="entry name" value="ARYLSULFATASE FAMILY MEMBER"/>
    <property type="match status" value="1"/>
</dbReference>
<dbReference type="OrthoDB" id="9764377at2"/>
<accession>A0A098LF31</accession>
<feature type="signal peptide" evidence="5">
    <location>
        <begin position="1"/>
        <end position="33"/>
    </location>
</feature>
<dbReference type="GO" id="GO:0046872">
    <property type="term" value="F:metal ion binding"/>
    <property type="evidence" value="ECO:0007669"/>
    <property type="project" value="UniProtKB-KW"/>
</dbReference>
<dbReference type="InterPro" id="IPR017850">
    <property type="entry name" value="Alkaline_phosphatase_core_sf"/>
</dbReference>
<comment type="similarity">
    <text evidence="1">Belongs to the sulfatase family.</text>
</comment>
<protein>
    <recommendedName>
        <fullName evidence="6">Sulfatase N-terminal domain-containing protein</fullName>
    </recommendedName>
</protein>
<keyword evidence="8" id="KW-1185">Reference proteome</keyword>
<dbReference type="STRING" id="153721.MYP_2290"/>
<keyword evidence="3" id="KW-0378">Hydrolase</keyword>
<dbReference type="CDD" id="cd16025">
    <property type="entry name" value="PAS_like"/>
    <property type="match status" value="1"/>
</dbReference>
<dbReference type="SUPFAM" id="SSF53649">
    <property type="entry name" value="Alkaline phosphatase-like"/>
    <property type="match status" value="1"/>
</dbReference>
<dbReference type="PANTHER" id="PTHR42693:SF43">
    <property type="entry name" value="BLL2667 PROTEIN"/>
    <property type="match status" value="1"/>
</dbReference>
<dbReference type="InterPro" id="IPR000917">
    <property type="entry name" value="Sulfatase_N"/>
</dbReference>
<gene>
    <name evidence="7" type="ORF">MYP_2290</name>
</gene>
<dbReference type="GO" id="GO:0005975">
    <property type="term" value="P:carbohydrate metabolic process"/>
    <property type="evidence" value="ECO:0007669"/>
    <property type="project" value="UniProtKB-ARBA"/>
</dbReference>
<evidence type="ECO:0000256" key="3">
    <source>
        <dbReference type="ARBA" id="ARBA00022801"/>
    </source>
</evidence>
<keyword evidence="2" id="KW-0479">Metal-binding</keyword>
<dbReference type="Gene3D" id="3.30.1120.10">
    <property type="match status" value="1"/>
</dbReference>
<keyword evidence="4" id="KW-0106">Calcium</keyword>
<name>A0A098LF31_9BACT</name>
<evidence type="ECO:0000256" key="2">
    <source>
        <dbReference type="ARBA" id="ARBA00022723"/>
    </source>
</evidence>
<sequence length="779" mass="86332">MKKKFLLHYSKSIIKPVLSGLIISFLVPVSSFAQHDPAKPFTGKIGNTLEGTEQVWPERVKAPKGAPNVVWIMLDDVGFGATSAFGGLIETPTFEYLANNGLRYTNFHTTGLCSPTRASLLTGRNSHSVGMGHHAELGIGTPGYNGDIPFEAGTVAEIFKENGYNTFALGKWHGQVSKDLTVAGPYNRWPTGRGFEHFYGFLGGATDQWHPNLVEENNFIDIEPNTKHLNELLADKAIAYIANQKSADPDKPFFLYLAPGATHSPHQVAKEWSDKYKGKFDKGWDAYREAVFKRQKDLGYISKNATLPPRQNGIKAWNSLSPEEQKVFARFIEVYAGFLSYTDYEIGRVVNYLKQIDQLDNTAIFLLIGDNGGSKEGTYTGTLGTANKANGDDISFLLANIDKIGTELTSPNYPLGWSQAMNTPFRYWKSDANSEGGTRNPLIVHYPKGIKDKGVIRAQYGHVTDILPTTIALTGVKVPEVINGYKQVPFHGTAFNNTFENAQAQTRHTIQYYELHGGRAIYKDGWKASVYHPRNIFSETGNSDPNFSPRPFSEDKWELYNLIDDPTELKDLASKYPDKLNELKALFDTEARKNNVYPLRDYRAGVPEPAVRKKSIIYQGTTGKTKINIGKKPLQITVEVEIPKEVPQGVVFASGGYSGGNALYFNNGKLHYTLNDGVKEITFISDKQLPPGKNTVKIDFPDLTSVAIFINNEKFGSQNFKSRNSYLNSIASEGISVGKDLNVPVTNSYKAPAPFNGVVSKIVIEQAVEEVSSNDEKDK</sequence>
<dbReference type="Gene3D" id="3.40.720.10">
    <property type="entry name" value="Alkaline Phosphatase, subunit A"/>
    <property type="match status" value="1"/>
</dbReference>
<dbReference type="SUPFAM" id="SSF49899">
    <property type="entry name" value="Concanavalin A-like lectins/glucanases"/>
    <property type="match status" value="1"/>
</dbReference>
<feature type="domain" description="Sulfatase N-terminal" evidence="6">
    <location>
        <begin position="67"/>
        <end position="476"/>
    </location>
</feature>